<dbReference type="GO" id="GO:0051536">
    <property type="term" value="F:iron-sulfur cluster binding"/>
    <property type="evidence" value="ECO:0007669"/>
    <property type="project" value="InterPro"/>
</dbReference>
<organism evidence="2 3">
    <name type="scientific">Candidatus Eisenbergiella pullistercoris</name>
    <dbReference type="NCBI Taxonomy" id="2838555"/>
    <lineage>
        <taxon>Bacteria</taxon>
        <taxon>Bacillati</taxon>
        <taxon>Bacillota</taxon>
        <taxon>Clostridia</taxon>
        <taxon>Lachnospirales</taxon>
        <taxon>Lachnospiraceae</taxon>
        <taxon>Eisenbergiella</taxon>
    </lineage>
</organism>
<dbReference type="Pfam" id="PF00111">
    <property type="entry name" value="Fer2"/>
    <property type="match status" value="1"/>
</dbReference>
<dbReference type="AlphaFoldDB" id="A0A9D1YNK9"/>
<dbReference type="SUPFAM" id="SSF54292">
    <property type="entry name" value="2Fe-2S ferredoxin-like"/>
    <property type="match status" value="1"/>
</dbReference>
<dbReference type="InterPro" id="IPR036010">
    <property type="entry name" value="2Fe-2S_ferredoxin-like_sf"/>
</dbReference>
<dbReference type="InterPro" id="IPR001041">
    <property type="entry name" value="2Fe-2S_ferredoxin-type"/>
</dbReference>
<dbReference type="InterPro" id="IPR052911">
    <property type="entry name" value="Corrinoid_activation_enz"/>
</dbReference>
<dbReference type="PANTHER" id="PTHR42895:SF1">
    <property type="entry name" value="IRON-SULFUR CLUSTER PROTEIN"/>
    <property type="match status" value="1"/>
</dbReference>
<comment type="caution">
    <text evidence="2">The sequence shown here is derived from an EMBL/GenBank/DDBJ whole genome shotgun (WGS) entry which is preliminary data.</text>
</comment>
<dbReference type="PROSITE" id="PS51085">
    <property type="entry name" value="2FE2S_FER_2"/>
    <property type="match status" value="1"/>
</dbReference>
<dbReference type="InterPro" id="IPR043129">
    <property type="entry name" value="ATPase_NBD"/>
</dbReference>
<dbReference type="Pfam" id="PF14574">
    <property type="entry name" value="RACo_C_ter"/>
    <property type="match status" value="1"/>
</dbReference>
<name>A0A9D1YNK9_9FIRM</name>
<proteinExistence type="predicted"/>
<dbReference type="InterPro" id="IPR041414">
    <property type="entry name" value="Raco-like_middle"/>
</dbReference>
<dbReference type="PANTHER" id="PTHR42895">
    <property type="entry name" value="IRON-SULFUR CLUSTER-BINDING PROTEIN-RELATED"/>
    <property type="match status" value="1"/>
</dbReference>
<evidence type="ECO:0000313" key="3">
    <source>
        <dbReference type="Proteomes" id="UP000824007"/>
    </source>
</evidence>
<dbReference type="InterPro" id="IPR042259">
    <property type="entry name" value="Raco-like_middle_sf"/>
</dbReference>
<gene>
    <name evidence="2" type="ORF">H9831_05100</name>
</gene>
<dbReference type="InterPro" id="IPR012675">
    <property type="entry name" value="Beta-grasp_dom_sf"/>
</dbReference>
<dbReference type="EMBL" id="DXDD01000066">
    <property type="protein sequence ID" value="HIY60044.1"/>
    <property type="molecule type" value="Genomic_DNA"/>
</dbReference>
<reference evidence="2" key="2">
    <citation type="submission" date="2021-04" db="EMBL/GenBank/DDBJ databases">
        <authorList>
            <person name="Gilroy R."/>
        </authorList>
    </citation>
    <scope>NUCLEOTIDE SEQUENCE</scope>
    <source>
        <strain evidence="2">ChiSxjej3B15-24422</strain>
    </source>
</reference>
<evidence type="ECO:0000313" key="2">
    <source>
        <dbReference type="EMBL" id="HIY60044.1"/>
    </source>
</evidence>
<dbReference type="Proteomes" id="UP000824007">
    <property type="component" value="Unassembled WGS sequence"/>
</dbReference>
<dbReference type="InterPro" id="IPR027980">
    <property type="entry name" value="RACo_C"/>
</dbReference>
<feature type="domain" description="2Fe-2S ferredoxin-type" evidence="1">
    <location>
        <begin position="2"/>
        <end position="92"/>
    </location>
</feature>
<dbReference type="Gene3D" id="3.30.420.480">
    <property type="entry name" value="Domain of unknown function (DUF4445)"/>
    <property type="match status" value="1"/>
</dbReference>
<dbReference type="Pfam" id="PF17651">
    <property type="entry name" value="Raco_middle"/>
    <property type="match status" value="1"/>
</dbReference>
<protein>
    <submittedName>
        <fullName evidence="2">DUF4445 domain-containing protein</fullName>
    </submittedName>
</protein>
<dbReference type="Gene3D" id="3.10.20.30">
    <property type="match status" value="1"/>
</dbReference>
<sequence>MERTEVTVNGVSFSAKKGECLGDILLRQGGISMPCAGNGRCGKCRVRIQGEVSEPDETERRLLSEEDRRKGIRLACRVRILGRCRAELQERKDVEVLLGGSSPGFGEADGKEDGKKEGQNLPVRPMFRHYGAAVDVGTTTLAAVLYDKSGELARAGAENPQTAFGADVISRIGKSLAGEGKLLADSLREGIRKLLQKLSEKSGICVEELDALVITGNTAMLYLLTQRNPDALSHAPFEADWLGNEWLCGKDLGLPCEGARIYLPPCISAFVGADITAAILASGLCGKGSGRMLADIGTNGEIALWKDGKLTCCSTAAGPAFEGAGLSMGMRGEEGAISHVFRIDGQMRAEVIGDTVPVGICGSGVIDAASCLLESGQMDETGYLEDGDAVIAGDVKLTQQDIRMVQLAKSAVCAGMKTMLHYAGMKTEDLKELLVAGGFGNYLRLDSAVKIGLILPLPESRITVCGNAALQGACMLLLDETKKGEAERLAACAHTVSLAADPYFQDCYMEGMLFEI</sequence>
<evidence type="ECO:0000259" key="1">
    <source>
        <dbReference type="PROSITE" id="PS51085"/>
    </source>
</evidence>
<accession>A0A9D1YNK9</accession>
<reference evidence="2" key="1">
    <citation type="journal article" date="2021" name="PeerJ">
        <title>Extensive microbial diversity within the chicken gut microbiome revealed by metagenomics and culture.</title>
        <authorList>
            <person name="Gilroy R."/>
            <person name="Ravi A."/>
            <person name="Getino M."/>
            <person name="Pursley I."/>
            <person name="Horton D.L."/>
            <person name="Alikhan N.F."/>
            <person name="Baker D."/>
            <person name="Gharbi K."/>
            <person name="Hall N."/>
            <person name="Watson M."/>
            <person name="Adriaenssens E.M."/>
            <person name="Foster-Nyarko E."/>
            <person name="Jarju S."/>
            <person name="Secka A."/>
            <person name="Antonio M."/>
            <person name="Oren A."/>
            <person name="Chaudhuri R.R."/>
            <person name="La Ragione R."/>
            <person name="Hildebrand F."/>
            <person name="Pallen M.J."/>
        </authorList>
    </citation>
    <scope>NUCLEOTIDE SEQUENCE</scope>
    <source>
        <strain evidence="2">ChiSxjej3B15-24422</strain>
    </source>
</reference>
<dbReference type="CDD" id="cd00207">
    <property type="entry name" value="fer2"/>
    <property type="match status" value="1"/>
</dbReference>
<dbReference type="SUPFAM" id="SSF53067">
    <property type="entry name" value="Actin-like ATPase domain"/>
    <property type="match status" value="1"/>
</dbReference>